<dbReference type="EMBL" id="BGZK01000213">
    <property type="protein sequence ID" value="GBP28930.1"/>
    <property type="molecule type" value="Genomic_DNA"/>
</dbReference>
<keyword evidence="3" id="KW-1185">Reference proteome</keyword>
<sequence>MEIEQSASINEKSDDEVVKENEGNPFVSGVRACTFLCDDLIGLEFQIETKIEIEDSNLIPTDSKTTASTTQPAAQRRVANNLLSVQVDKRPGRYLSRECVEQDILVLVNYKNVQFQRMDMVHGRWKRYMLPSYMSYVFDVCHLYPSRTTPALATKVSGEHTC</sequence>
<name>A0A4C1URU0_EUMVA</name>
<feature type="compositionally biased region" description="Polar residues" evidence="1">
    <location>
        <begin position="1"/>
        <end position="10"/>
    </location>
</feature>
<reference evidence="2 3" key="1">
    <citation type="journal article" date="2019" name="Commun. Biol.">
        <title>The bagworm genome reveals a unique fibroin gene that provides high tensile strength.</title>
        <authorList>
            <person name="Kono N."/>
            <person name="Nakamura H."/>
            <person name="Ohtoshi R."/>
            <person name="Tomita M."/>
            <person name="Numata K."/>
            <person name="Arakawa K."/>
        </authorList>
    </citation>
    <scope>NUCLEOTIDE SEQUENCE [LARGE SCALE GENOMIC DNA]</scope>
</reference>
<evidence type="ECO:0000313" key="3">
    <source>
        <dbReference type="Proteomes" id="UP000299102"/>
    </source>
</evidence>
<gene>
    <name evidence="2" type="ORF">EVAR_93575_1</name>
</gene>
<evidence type="ECO:0000256" key="1">
    <source>
        <dbReference type="SAM" id="MobiDB-lite"/>
    </source>
</evidence>
<feature type="region of interest" description="Disordered" evidence="1">
    <location>
        <begin position="1"/>
        <end position="21"/>
    </location>
</feature>
<proteinExistence type="predicted"/>
<dbReference type="Proteomes" id="UP000299102">
    <property type="component" value="Unassembled WGS sequence"/>
</dbReference>
<protein>
    <submittedName>
        <fullName evidence="2">Uncharacterized protein</fullName>
    </submittedName>
</protein>
<comment type="caution">
    <text evidence="2">The sequence shown here is derived from an EMBL/GenBank/DDBJ whole genome shotgun (WGS) entry which is preliminary data.</text>
</comment>
<organism evidence="2 3">
    <name type="scientific">Eumeta variegata</name>
    <name type="common">Bagworm moth</name>
    <name type="synonym">Eumeta japonica</name>
    <dbReference type="NCBI Taxonomy" id="151549"/>
    <lineage>
        <taxon>Eukaryota</taxon>
        <taxon>Metazoa</taxon>
        <taxon>Ecdysozoa</taxon>
        <taxon>Arthropoda</taxon>
        <taxon>Hexapoda</taxon>
        <taxon>Insecta</taxon>
        <taxon>Pterygota</taxon>
        <taxon>Neoptera</taxon>
        <taxon>Endopterygota</taxon>
        <taxon>Lepidoptera</taxon>
        <taxon>Glossata</taxon>
        <taxon>Ditrysia</taxon>
        <taxon>Tineoidea</taxon>
        <taxon>Psychidae</taxon>
        <taxon>Oiketicinae</taxon>
        <taxon>Eumeta</taxon>
    </lineage>
</organism>
<evidence type="ECO:0000313" key="2">
    <source>
        <dbReference type="EMBL" id="GBP28930.1"/>
    </source>
</evidence>
<dbReference type="AlphaFoldDB" id="A0A4C1URU0"/>
<accession>A0A4C1URU0</accession>
<feature type="compositionally biased region" description="Basic and acidic residues" evidence="1">
    <location>
        <begin position="11"/>
        <end position="21"/>
    </location>
</feature>